<keyword evidence="3 8" id="KW-0812">Transmembrane</keyword>
<evidence type="ECO:0000256" key="8">
    <source>
        <dbReference type="SAM" id="Phobius"/>
    </source>
</evidence>
<dbReference type="Gene3D" id="3.20.180.10">
    <property type="entry name" value="PNP-oxidase-like"/>
    <property type="match status" value="1"/>
</dbReference>
<feature type="transmembrane region" description="Helical" evidence="8">
    <location>
        <begin position="277"/>
        <end position="298"/>
    </location>
</feature>
<keyword evidence="2" id="KW-0813">Transport</keyword>
<evidence type="ECO:0000256" key="6">
    <source>
        <dbReference type="ARBA" id="ARBA00023136"/>
    </source>
</evidence>
<dbReference type="InterPro" id="IPR037119">
    <property type="entry name" value="Haem_oxidase_HugZ-like_sf"/>
</dbReference>
<evidence type="ECO:0000256" key="3">
    <source>
        <dbReference type="ARBA" id="ARBA00022692"/>
    </source>
</evidence>
<evidence type="ECO:0000313" key="10">
    <source>
        <dbReference type="EMBL" id="KIW81760.1"/>
    </source>
</evidence>
<feature type="region of interest" description="Disordered" evidence="7">
    <location>
        <begin position="354"/>
        <end position="414"/>
    </location>
</feature>
<dbReference type="InterPro" id="IPR003445">
    <property type="entry name" value="Cat_transpt"/>
</dbReference>
<dbReference type="STRING" id="1442368.A0A0D2GT60"/>
<dbReference type="PANTHER" id="PTHR31064:SF37">
    <property type="entry name" value="TRANSPORTER, PUTATIVE (EUROFUNG)-RELATED"/>
    <property type="match status" value="1"/>
</dbReference>
<dbReference type="AlphaFoldDB" id="A0A0D2GT60"/>
<evidence type="ECO:0000256" key="5">
    <source>
        <dbReference type="ARBA" id="ARBA00023065"/>
    </source>
</evidence>
<dbReference type="OrthoDB" id="9999863at2759"/>
<dbReference type="GO" id="GO:1990573">
    <property type="term" value="P:potassium ion import across plasma membrane"/>
    <property type="evidence" value="ECO:0007669"/>
    <property type="project" value="TreeGrafter"/>
</dbReference>
<accession>A0A0D2GT60</accession>
<reference evidence="10 11" key="1">
    <citation type="submission" date="2015-01" db="EMBL/GenBank/DDBJ databases">
        <title>The Genome Sequence of Fonsecaea pedrosoi CBS 271.37.</title>
        <authorList>
            <consortium name="The Broad Institute Genomics Platform"/>
            <person name="Cuomo C."/>
            <person name="de Hoog S."/>
            <person name="Gorbushina A."/>
            <person name="Stielow B."/>
            <person name="Teixiera M."/>
            <person name="Abouelleil A."/>
            <person name="Chapman S.B."/>
            <person name="Priest M."/>
            <person name="Young S.K."/>
            <person name="Wortman J."/>
            <person name="Nusbaum C."/>
            <person name="Birren B."/>
        </authorList>
    </citation>
    <scope>NUCLEOTIDE SEQUENCE [LARGE SCALE GENOMIC DNA]</scope>
    <source>
        <strain evidence="10 11">CBS 271.37</strain>
    </source>
</reference>
<gene>
    <name evidence="10" type="ORF">Z517_04786</name>
</gene>
<dbReference type="Pfam" id="PF10615">
    <property type="entry name" value="DUF2470"/>
    <property type="match status" value="1"/>
</dbReference>
<dbReference type="VEuPathDB" id="FungiDB:Z517_04786"/>
<evidence type="ECO:0000256" key="7">
    <source>
        <dbReference type="SAM" id="MobiDB-lite"/>
    </source>
</evidence>
<dbReference type="PANTHER" id="PTHR31064">
    <property type="entry name" value="POTASSIUM TRANSPORT PROTEIN DDB_G0292412-RELATED"/>
    <property type="match status" value="1"/>
</dbReference>
<dbReference type="GO" id="GO:0005886">
    <property type="term" value="C:plasma membrane"/>
    <property type="evidence" value="ECO:0007669"/>
    <property type="project" value="TreeGrafter"/>
</dbReference>
<evidence type="ECO:0000259" key="9">
    <source>
        <dbReference type="Pfam" id="PF10615"/>
    </source>
</evidence>
<feature type="transmembrane region" description="Helical" evidence="8">
    <location>
        <begin position="221"/>
        <end position="238"/>
    </location>
</feature>
<dbReference type="HOGENOM" id="CLU_005947_4_1_1"/>
<comment type="subcellular location">
    <subcellularLocation>
        <location evidence="1">Membrane</location>
        <topology evidence="1">Multi-pass membrane protein</topology>
    </subcellularLocation>
</comment>
<feature type="compositionally biased region" description="Basic and acidic residues" evidence="7">
    <location>
        <begin position="357"/>
        <end position="385"/>
    </location>
</feature>
<protein>
    <recommendedName>
        <fullName evidence="9">DUF2470 domain-containing protein</fullName>
    </recommendedName>
</protein>
<dbReference type="InterPro" id="IPR019595">
    <property type="entry name" value="DUF2470"/>
</dbReference>
<keyword evidence="4 8" id="KW-1133">Transmembrane helix</keyword>
<organism evidence="10 11">
    <name type="scientific">Fonsecaea pedrosoi CBS 271.37</name>
    <dbReference type="NCBI Taxonomy" id="1442368"/>
    <lineage>
        <taxon>Eukaryota</taxon>
        <taxon>Fungi</taxon>
        <taxon>Dikarya</taxon>
        <taxon>Ascomycota</taxon>
        <taxon>Pezizomycotina</taxon>
        <taxon>Eurotiomycetes</taxon>
        <taxon>Chaetothyriomycetidae</taxon>
        <taxon>Chaetothyriales</taxon>
        <taxon>Herpotrichiellaceae</taxon>
        <taxon>Fonsecaea</taxon>
    </lineage>
</organism>
<dbReference type="Pfam" id="PF02386">
    <property type="entry name" value="TrkH"/>
    <property type="match status" value="1"/>
</dbReference>
<keyword evidence="5" id="KW-0406">Ion transport</keyword>
<evidence type="ECO:0000256" key="4">
    <source>
        <dbReference type="ARBA" id="ARBA00022989"/>
    </source>
</evidence>
<feature type="transmembrane region" description="Helical" evidence="8">
    <location>
        <begin position="584"/>
        <end position="604"/>
    </location>
</feature>
<feature type="transmembrane region" description="Helical" evidence="8">
    <location>
        <begin position="553"/>
        <end position="572"/>
    </location>
</feature>
<dbReference type="GO" id="GO:0030007">
    <property type="term" value="P:intracellular potassium ion homeostasis"/>
    <property type="evidence" value="ECO:0007669"/>
    <property type="project" value="TreeGrafter"/>
</dbReference>
<evidence type="ECO:0000256" key="2">
    <source>
        <dbReference type="ARBA" id="ARBA00022448"/>
    </source>
</evidence>
<dbReference type="GO" id="GO:0140107">
    <property type="term" value="F:high-affinity potassium ion transmembrane transporter activity"/>
    <property type="evidence" value="ECO:0007669"/>
    <property type="project" value="TreeGrafter"/>
</dbReference>
<name>A0A0D2GT60_9EURO</name>
<evidence type="ECO:0000313" key="11">
    <source>
        <dbReference type="Proteomes" id="UP000053029"/>
    </source>
</evidence>
<sequence>MSASTTPRGPPDVSAMKARIITHMNADHQLSLRLYLQHYSHVPSPGTASAQMLDITTEHMIISSAYGRHVIQFEPPMKSLMEARERLVTMHELCLKQLDLSAIVVSKYVPPDRVWQWALSGLCLLIFTTFPFRESLRSESGSWIYQVWSLGGVAPWLAELSYTLAPAVLGVMVVVHGEPPSSHEVTLDDAREHSILLRAAALFRKHVLGVFSEFSFINWHYFYFIVTCLVSSLIFWGSSTPAKSVSYVDSLFLCVSAMTEAGLNTVNLSELNTWQQIMLFLLIIFGSAIFVSSSILHIRKRAFEKKFAELAERRINRLHRPRTLTLSLSRRDHVHDNEREAAVASGAIRGRPVSNFHKVDEHKASSRSRERPEPIGPHADVRRNSSVDGTIAGSTSNDPIASHIRFKVQHPPSEYTETRARNIRQSTSFFEGRGVGARRLDNHPRNTQPLEFPYSMPESAIEDELPPDGPLANKLNKYLDTLHGYLGRNSQFHHLSERERKMLGGIEYDAIRLLSWLVPTYFVLFQLFGALGVGAWLTANRPSTTQENGLNPYWTGAFFAISAFNNSGMALLDANAVALNRSYYCLLTLSLLILAGNTLFPAFLRGILWVFKKLIPEEHPSPDWQRRRRTIQFCLDHPRRVYTNLFPSAATWWLVASVVVLNTIDWVAFELLNIGNEVVDSLPTGFRIVAGLFQALAVRSGGFYVVSIPGLRSGLLVLYVLMMYLSAFPVTMTIRNTNVYEERSLGIFADELPIYQENDDATRENKKTGFLNGLRRTITMTHGGPSANTPVWTRQDFVRLQLRSQLGHDLWWIAIAIFAITAIETGQFERDPVSFSTFNVIFEVVSGYGCVGISVGVPWNNYSFSGAWHLASKLILCAVMLRGRHRGLPVSIDRAVLLPDESLAWAEEEDAHMRTSSFCSGGPVLSRAHTSAMTSKDALARPRTASFGAPGPSILAADARERTIEQVA</sequence>
<dbReference type="RefSeq" id="XP_013285568.1">
    <property type="nucleotide sequence ID" value="XM_013430114.1"/>
</dbReference>
<feature type="domain" description="DUF2470" evidence="9">
    <location>
        <begin position="17"/>
        <end position="90"/>
    </location>
</feature>
<dbReference type="GeneID" id="25304276"/>
<keyword evidence="11" id="KW-1185">Reference proteome</keyword>
<dbReference type="EMBL" id="KN846971">
    <property type="protein sequence ID" value="KIW81760.1"/>
    <property type="molecule type" value="Genomic_DNA"/>
</dbReference>
<feature type="transmembrane region" description="Helical" evidence="8">
    <location>
        <begin position="510"/>
        <end position="533"/>
    </location>
</feature>
<feature type="compositionally biased region" description="Polar residues" evidence="7">
    <location>
        <begin position="386"/>
        <end position="399"/>
    </location>
</feature>
<proteinExistence type="predicted"/>
<dbReference type="InterPro" id="IPR051143">
    <property type="entry name" value="TrkH_K-transport"/>
</dbReference>
<dbReference type="Proteomes" id="UP000053029">
    <property type="component" value="Unassembled WGS sequence"/>
</dbReference>
<evidence type="ECO:0000256" key="1">
    <source>
        <dbReference type="ARBA" id="ARBA00004141"/>
    </source>
</evidence>
<keyword evidence="6 8" id="KW-0472">Membrane</keyword>
<feature type="transmembrane region" description="Helical" evidence="8">
    <location>
        <begin position="650"/>
        <end position="672"/>
    </location>
</feature>